<name>A0A0M0G6P0_9BACI</name>
<reference evidence="2" key="1">
    <citation type="submission" date="2015-07" db="EMBL/GenBank/DDBJ databases">
        <title>Fjat-14235 jcm11544.</title>
        <authorList>
            <person name="Liu B."/>
            <person name="Wang J."/>
            <person name="Zhu Y."/>
            <person name="Liu G."/>
            <person name="Chen Q."/>
            <person name="Chen Z."/>
            <person name="Lan J."/>
            <person name="Che J."/>
            <person name="Ge C."/>
            <person name="Shi H."/>
            <person name="Pan Z."/>
            <person name="Liu X."/>
        </authorList>
    </citation>
    <scope>NUCLEOTIDE SEQUENCE [LARGE SCALE GENOMIC DNA]</scope>
    <source>
        <strain evidence="2">JCM 11544</strain>
    </source>
</reference>
<dbReference type="Proteomes" id="UP000037405">
    <property type="component" value="Unassembled WGS sequence"/>
</dbReference>
<dbReference type="AlphaFoldDB" id="A0A0M0G6P0"/>
<organism evidence="1 2">
    <name type="scientific">Rossellomorea marisflavi</name>
    <dbReference type="NCBI Taxonomy" id="189381"/>
    <lineage>
        <taxon>Bacteria</taxon>
        <taxon>Bacillati</taxon>
        <taxon>Bacillota</taxon>
        <taxon>Bacilli</taxon>
        <taxon>Bacillales</taxon>
        <taxon>Bacillaceae</taxon>
        <taxon>Rossellomorea</taxon>
    </lineage>
</organism>
<gene>
    <name evidence="1" type="ORF">AF331_14655</name>
</gene>
<comment type="caution">
    <text evidence="1">The sequence shown here is derived from an EMBL/GenBank/DDBJ whole genome shotgun (WGS) entry which is preliminary data.</text>
</comment>
<dbReference type="PATRIC" id="fig|189381.12.peg.3017"/>
<dbReference type="EMBL" id="LGUE01000004">
    <property type="protein sequence ID" value="KON85202.1"/>
    <property type="molecule type" value="Genomic_DNA"/>
</dbReference>
<protein>
    <submittedName>
        <fullName evidence="1">Uncharacterized protein</fullName>
    </submittedName>
</protein>
<accession>A0A0M0G6P0</accession>
<proteinExistence type="predicted"/>
<sequence>MSLLVPAGSHPPAYPQESTTLRCTALCGDEGYHFCFTLLFSDVVVGVDDRFFLSGLIQNGEWLGEGGFVIVVVGCGNWRDEDE</sequence>
<evidence type="ECO:0000313" key="2">
    <source>
        <dbReference type="Proteomes" id="UP000037405"/>
    </source>
</evidence>
<keyword evidence="2" id="KW-1185">Reference proteome</keyword>
<evidence type="ECO:0000313" key="1">
    <source>
        <dbReference type="EMBL" id="KON85202.1"/>
    </source>
</evidence>